<name>A0A5E4BH96_MARMO</name>
<dbReference type="EMBL" id="CABDUW010000445">
    <property type="protein sequence ID" value="VTJ69074.1"/>
    <property type="molecule type" value="Genomic_DNA"/>
</dbReference>
<evidence type="ECO:0000313" key="3">
    <source>
        <dbReference type="Proteomes" id="UP000335636"/>
    </source>
</evidence>
<accession>A0A5E4BH96</accession>
<dbReference type="Proteomes" id="UP000662637">
    <property type="component" value="Unassembled WGS sequence"/>
</dbReference>
<reference evidence="1" key="2">
    <citation type="submission" date="2020-08" db="EMBL/GenBank/DDBJ databases">
        <authorList>
            <person name="Shumante A."/>
            <person name="Zimin A.V."/>
            <person name="Puiu D."/>
            <person name="Salzberg S.L."/>
        </authorList>
    </citation>
    <scope>NUCLEOTIDE SEQUENCE</scope>
    <source>
        <strain evidence="1">WC2-LM</strain>
        <tissue evidence="1">Liver</tissue>
    </source>
</reference>
<protein>
    <submittedName>
        <fullName evidence="2">Uncharacterized protein</fullName>
    </submittedName>
</protein>
<evidence type="ECO:0000313" key="1">
    <source>
        <dbReference type="EMBL" id="KAF7468206.1"/>
    </source>
</evidence>
<proteinExistence type="predicted"/>
<organism evidence="2 3">
    <name type="scientific">Marmota monax</name>
    <name type="common">Woodchuck</name>
    <dbReference type="NCBI Taxonomy" id="9995"/>
    <lineage>
        <taxon>Eukaryota</taxon>
        <taxon>Metazoa</taxon>
        <taxon>Chordata</taxon>
        <taxon>Craniata</taxon>
        <taxon>Vertebrata</taxon>
        <taxon>Euteleostomi</taxon>
        <taxon>Mammalia</taxon>
        <taxon>Eutheria</taxon>
        <taxon>Euarchontoglires</taxon>
        <taxon>Glires</taxon>
        <taxon>Rodentia</taxon>
        <taxon>Sciuromorpha</taxon>
        <taxon>Sciuridae</taxon>
        <taxon>Xerinae</taxon>
        <taxon>Marmotini</taxon>
        <taxon>Marmota</taxon>
    </lineage>
</organism>
<keyword evidence="3" id="KW-1185">Reference proteome</keyword>
<reference evidence="2 3" key="1">
    <citation type="submission" date="2019-04" db="EMBL/GenBank/DDBJ databases">
        <authorList>
            <person name="Alioto T."/>
            <person name="Alioto T."/>
        </authorList>
    </citation>
    <scope>NUCLEOTIDE SEQUENCE [LARGE SCALE GENOMIC DNA]</scope>
</reference>
<dbReference type="Proteomes" id="UP000335636">
    <property type="component" value="Unassembled WGS sequence"/>
</dbReference>
<evidence type="ECO:0000313" key="2">
    <source>
        <dbReference type="EMBL" id="VTJ69074.1"/>
    </source>
</evidence>
<gene>
    <name evidence="1" type="ORF">GHT09_015521</name>
    <name evidence="2" type="ORF">MONAX_5E030006</name>
</gene>
<sequence>MRDRCLRPPGACCPPAALRLIPARAGCPASGLPLRPPGQHTAEAADVLKEGQKPACTPSGVLWTWHQAPATSLHVNRSEHWGVL</sequence>
<dbReference type="EMBL" id="WJEC01007766">
    <property type="protein sequence ID" value="KAF7468206.1"/>
    <property type="molecule type" value="Genomic_DNA"/>
</dbReference>
<dbReference type="AlphaFoldDB" id="A0A5E4BH96"/>